<dbReference type="GO" id="GO:0032259">
    <property type="term" value="P:methylation"/>
    <property type="evidence" value="ECO:0007669"/>
    <property type="project" value="UniProtKB-KW"/>
</dbReference>
<accession>A0A5C4TBD9</accession>
<reference evidence="2 3" key="1">
    <citation type="submission" date="2019-05" db="EMBL/GenBank/DDBJ databases">
        <title>We sequenced the genome of Paenibacillus hemerocallicola KCTC 33185 for further insight into its adaptation and study the phylogeny of Paenibacillus.</title>
        <authorList>
            <person name="Narsing Rao M.P."/>
        </authorList>
    </citation>
    <scope>NUCLEOTIDE SEQUENCE [LARGE SCALE GENOMIC DNA]</scope>
    <source>
        <strain evidence="2 3">KCTC 33185</strain>
    </source>
</reference>
<keyword evidence="2" id="KW-0489">Methyltransferase</keyword>
<comment type="caution">
    <text evidence="2">The sequence shown here is derived from an EMBL/GenBank/DDBJ whole genome shotgun (WGS) entry which is preliminary data.</text>
</comment>
<proteinExistence type="predicted"/>
<dbReference type="SUPFAM" id="SSF53335">
    <property type="entry name" value="S-adenosyl-L-methionine-dependent methyltransferases"/>
    <property type="match status" value="1"/>
</dbReference>
<evidence type="ECO:0000313" key="3">
    <source>
        <dbReference type="Proteomes" id="UP000307943"/>
    </source>
</evidence>
<dbReference type="InterPro" id="IPR029063">
    <property type="entry name" value="SAM-dependent_MTases_sf"/>
</dbReference>
<dbReference type="Pfam" id="PF13649">
    <property type="entry name" value="Methyltransf_25"/>
    <property type="match status" value="1"/>
</dbReference>
<name>A0A5C4TBD9_9BACL</name>
<dbReference type="GO" id="GO:0008168">
    <property type="term" value="F:methyltransferase activity"/>
    <property type="evidence" value="ECO:0007669"/>
    <property type="project" value="UniProtKB-KW"/>
</dbReference>
<dbReference type="CDD" id="cd02440">
    <property type="entry name" value="AdoMet_MTases"/>
    <property type="match status" value="1"/>
</dbReference>
<evidence type="ECO:0000313" key="2">
    <source>
        <dbReference type="EMBL" id="TNJ66222.1"/>
    </source>
</evidence>
<dbReference type="Proteomes" id="UP000307943">
    <property type="component" value="Unassembled WGS sequence"/>
</dbReference>
<organism evidence="2 3">
    <name type="scientific">Paenibacillus hemerocallicola</name>
    <dbReference type="NCBI Taxonomy" id="1172614"/>
    <lineage>
        <taxon>Bacteria</taxon>
        <taxon>Bacillati</taxon>
        <taxon>Bacillota</taxon>
        <taxon>Bacilli</taxon>
        <taxon>Bacillales</taxon>
        <taxon>Paenibacillaceae</taxon>
        <taxon>Paenibacillus</taxon>
    </lineage>
</organism>
<keyword evidence="3" id="KW-1185">Reference proteome</keyword>
<keyword evidence="2" id="KW-0808">Transferase</keyword>
<protein>
    <submittedName>
        <fullName evidence="2">Methyltransferase domain-containing protein</fullName>
    </submittedName>
</protein>
<gene>
    <name evidence="2" type="ORF">FE784_11145</name>
</gene>
<sequence length="191" mass="21757">MKGKASFLGQFLTNAAQVGSVIPSSTFLTRKMLPPAIPWHKLERIAELGPGTGVFTRYLQARRSGSSELVLFEKNKTFRETLKRQYPGLPILEDALHLENIVKETGRPFDLIVSGLPFANFPNELQERLFRTIHEALAPNGTFIAFQYTLRLRRKFQTHFPTMDTGHTWLNVPPAWVFTCRKQSERRSGNG</sequence>
<dbReference type="InterPro" id="IPR041698">
    <property type="entry name" value="Methyltransf_25"/>
</dbReference>
<dbReference type="AlphaFoldDB" id="A0A5C4TBD9"/>
<feature type="domain" description="Methyltransferase" evidence="1">
    <location>
        <begin position="45"/>
        <end position="141"/>
    </location>
</feature>
<evidence type="ECO:0000259" key="1">
    <source>
        <dbReference type="Pfam" id="PF13649"/>
    </source>
</evidence>
<dbReference type="EMBL" id="VDCQ01000012">
    <property type="protein sequence ID" value="TNJ66222.1"/>
    <property type="molecule type" value="Genomic_DNA"/>
</dbReference>
<dbReference type="RefSeq" id="WP_139602274.1">
    <property type="nucleotide sequence ID" value="NZ_VDCQ01000012.1"/>
</dbReference>
<dbReference type="Gene3D" id="3.40.50.150">
    <property type="entry name" value="Vaccinia Virus protein VP39"/>
    <property type="match status" value="1"/>
</dbReference>
<dbReference type="OrthoDB" id="9805585at2"/>